<evidence type="ECO:0000256" key="13">
    <source>
        <dbReference type="ARBA" id="ARBA00026011"/>
    </source>
</evidence>
<dbReference type="PROSITE" id="PS51032">
    <property type="entry name" value="AP2_ERF"/>
    <property type="match status" value="1"/>
</dbReference>
<keyword evidence="3" id="KW-0150">Chloroplast</keyword>
<feature type="region of interest" description="Disordered" evidence="16">
    <location>
        <begin position="195"/>
        <end position="241"/>
    </location>
</feature>
<keyword evidence="20" id="KW-1185">Reference proteome</keyword>
<dbReference type="SMART" id="SM00380">
    <property type="entry name" value="AP2"/>
    <property type="match status" value="1"/>
</dbReference>
<dbReference type="Pfam" id="PF00847">
    <property type="entry name" value="AP2"/>
    <property type="match status" value="1"/>
</dbReference>
<dbReference type="GO" id="GO:0003700">
    <property type="term" value="F:DNA-binding transcription factor activity"/>
    <property type="evidence" value="ECO:0007669"/>
    <property type="project" value="InterPro"/>
</dbReference>
<evidence type="ECO:0000313" key="20">
    <source>
        <dbReference type="Proteomes" id="UP000026960"/>
    </source>
</evidence>
<dbReference type="InterPro" id="IPR036955">
    <property type="entry name" value="AP2/ERF_dom_sf"/>
</dbReference>
<sequence>MSLPNQPPSSRHIFPFAYDPSPGAAAPRLLPLLQYSSLYPQPLLPQQQSPLQNQQMISFGSSQQQQQQPQFGAASPLFPPQFLPPEEQQRLLLRYWSEALNLSPRGVRGGALPPSLYQHLLRAPGPPKLYRGVRQRHWGKWVAEIRLPRNRTRLWLGTFDTAEDAAMAYDREAFKLRGENARLNFPDLFLGKGRTGGSGRTSASAAASCSSSSSAPPTPDESHTQQAQPQPQQPTEESSNTEPKPLLFVAEQDGIPEPELNPQLQTAEQHGSDGNTVMFQPSVTSGGVWGPADEAWFSAWGPGSSVWDYDMDSAHGLLLQSRLAGFVVECSRPHLRRTAASLRFEKAAVVFNVGAASSRIAAAVDRAAEGGVKAACGEFQRAAGAFRAAGEMMEGEEEDTVDMGPEASAMLERLMLAQAQECCFERALAAGTSSAACSKVAKQAALYYEEAYASLVIPPLQNHFERSWVAHILLKAALFNAEASYRYAIELHEKTEIGEEIARLQFGINAIVDAKKAVRGAPGSLYDAASRLEQDMNQNLERALNENNRIYLLRVPAAKLLAPLPAASLVRSASLSEILDVKTETGNQSSQHGWFIYMPLNILQEYYEAAVAPKIGKRVRVTAPVRVYHVMKAPDLDIKGMEGVVKQYVAVWKGKRITANFPFKVEFHLSVEGQDKAVRFFVHLREDEFEFIDE</sequence>
<dbReference type="Pfam" id="PF03097">
    <property type="entry name" value="BRO1"/>
    <property type="match status" value="1"/>
</dbReference>
<dbReference type="FunFam" id="2.30.30.50:FF:000002">
    <property type="entry name" value="Ferredoxin-thioredoxin reductase, variable chain"/>
    <property type="match status" value="1"/>
</dbReference>
<dbReference type="PANTHER" id="PTHR31657:SF19">
    <property type="entry name" value="ETHYLENE-RESPONSIVE TRANSCRIPTION FACTOR ERF053"/>
    <property type="match status" value="1"/>
</dbReference>
<dbReference type="AlphaFoldDB" id="A0A0D3F815"/>
<comment type="function">
    <text evidence="14">Variable subunit of the ferredoxin-thioredoxin reductase (FTR), which catalyzes the two-electron reduction of thioredoxins by the electrons provided by reduced ferredoxin.</text>
</comment>
<evidence type="ECO:0000256" key="10">
    <source>
        <dbReference type="ARBA" id="ARBA00023163"/>
    </source>
</evidence>
<dbReference type="InterPro" id="IPR004328">
    <property type="entry name" value="BRO1_dom"/>
</dbReference>
<evidence type="ECO:0000259" key="18">
    <source>
        <dbReference type="PROSITE" id="PS51180"/>
    </source>
</evidence>
<evidence type="ECO:0000256" key="2">
    <source>
        <dbReference type="ARBA" id="ARBA00004229"/>
    </source>
</evidence>
<evidence type="ECO:0000256" key="14">
    <source>
        <dbReference type="ARBA" id="ARBA00034474"/>
    </source>
</evidence>
<evidence type="ECO:0000256" key="11">
    <source>
        <dbReference type="ARBA" id="ARBA00023242"/>
    </source>
</evidence>
<evidence type="ECO:0000259" key="17">
    <source>
        <dbReference type="PROSITE" id="PS51032"/>
    </source>
</evidence>
<dbReference type="GO" id="GO:0015979">
    <property type="term" value="P:photosynthesis"/>
    <property type="evidence" value="ECO:0007669"/>
    <property type="project" value="InterPro"/>
</dbReference>
<evidence type="ECO:0000256" key="1">
    <source>
        <dbReference type="ARBA" id="ARBA00004123"/>
    </source>
</evidence>
<keyword evidence="11" id="KW-0539">Nucleus</keyword>
<dbReference type="InterPro" id="IPR038499">
    <property type="entry name" value="BRO1_sf"/>
</dbReference>
<dbReference type="SUPFAM" id="SSF54171">
    <property type="entry name" value="DNA-binding domain"/>
    <property type="match status" value="1"/>
</dbReference>
<dbReference type="GO" id="GO:0000976">
    <property type="term" value="F:transcription cis-regulatory region binding"/>
    <property type="evidence" value="ECO:0007669"/>
    <property type="project" value="UniProtKB-ARBA"/>
</dbReference>
<dbReference type="PRINTS" id="PR00367">
    <property type="entry name" value="ETHRSPELEMNT"/>
</dbReference>
<name>A0A0D3F815_9ORYZ</name>
<dbReference type="EnsemblPlants" id="OBART02G25380.1">
    <property type="protein sequence ID" value="OBART02G25380.1"/>
    <property type="gene ID" value="OBART02G25380"/>
</dbReference>
<keyword evidence="10" id="KW-0804">Transcription</keyword>
<keyword evidence="6" id="KW-0560">Oxidoreductase</keyword>
<dbReference type="HOGENOM" id="CLU_009053_0_0_1"/>
<dbReference type="GO" id="GO:0009873">
    <property type="term" value="P:ethylene-activated signaling pathway"/>
    <property type="evidence" value="ECO:0007669"/>
    <property type="project" value="UniProtKB-KW"/>
</dbReference>
<evidence type="ECO:0000256" key="8">
    <source>
        <dbReference type="ARBA" id="ARBA00023125"/>
    </source>
</evidence>
<evidence type="ECO:0000256" key="6">
    <source>
        <dbReference type="ARBA" id="ARBA00023002"/>
    </source>
</evidence>
<dbReference type="eggNOG" id="KOG2672">
    <property type="taxonomic scope" value="Eukaryota"/>
</dbReference>
<dbReference type="InterPro" id="IPR004207">
    <property type="entry name" value="Fd_thioredoxin_Rdtase_alpha"/>
</dbReference>
<evidence type="ECO:0000256" key="9">
    <source>
        <dbReference type="ARBA" id="ARBA00023159"/>
    </source>
</evidence>
<feature type="domain" description="AP2/ERF" evidence="17">
    <location>
        <begin position="129"/>
        <end position="186"/>
    </location>
</feature>
<evidence type="ECO:0000256" key="3">
    <source>
        <dbReference type="ARBA" id="ARBA00022528"/>
    </source>
</evidence>
<dbReference type="GO" id="GO:0009507">
    <property type="term" value="C:chloroplast"/>
    <property type="evidence" value="ECO:0007669"/>
    <property type="project" value="UniProtKB-SubCell"/>
</dbReference>
<comment type="subcellular location">
    <subcellularLocation>
        <location evidence="1">Nucleus</location>
    </subcellularLocation>
    <subcellularLocation>
        <location evidence="2">Plastid</location>
        <location evidence="2">Chloroplast</location>
    </subcellularLocation>
</comment>
<evidence type="ECO:0000256" key="5">
    <source>
        <dbReference type="ARBA" id="ARBA00022745"/>
    </source>
</evidence>
<feature type="compositionally biased region" description="Low complexity" evidence="16">
    <location>
        <begin position="225"/>
        <end position="234"/>
    </location>
</feature>
<dbReference type="InterPro" id="IPR051758">
    <property type="entry name" value="ERF/AP2-like"/>
</dbReference>
<dbReference type="InterPro" id="IPR008990">
    <property type="entry name" value="Elect_transpt_acc-like_dom_sf"/>
</dbReference>
<evidence type="ECO:0008006" key="21">
    <source>
        <dbReference type="Google" id="ProtNLM"/>
    </source>
</evidence>
<dbReference type="SMART" id="SM01041">
    <property type="entry name" value="BRO1"/>
    <property type="match status" value="1"/>
</dbReference>
<keyword evidence="8" id="KW-0238">DNA-binding</keyword>
<evidence type="ECO:0000256" key="12">
    <source>
        <dbReference type="ARBA" id="ARBA00024343"/>
    </source>
</evidence>
<keyword evidence="4" id="KW-0934">Plastid</keyword>
<evidence type="ECO:0000256" key="4">
    <source>
        <dbReference type="ARBA" id="ARBA00022640"/>
    </source>
</evidence>
<comment type="similarity">
    <text evidence="15">Belongs to the ferredoxin thioredoxin reductase alpha subunit family.</text>
</comment>
<evidence type="ECO:0000256" key="16">
    <source>
        <dbReference type="SAM" id="MobiDB-lite"/>
    </source>
</evidence>
<dbReference type="Gene3D" id="2.30.30.50">
    <property type="match status" value="1"/>
</dbReference>
<feature type="compositionally biased region" description="Low complexity" evidence="16">
    <location>
        <begin position="202"/>
        <end position="215"/>
    </location>
</feature>
<dbReference type="CDD" id="cd00018">
    <property type="entry name" value="AP2"/>
    <property type="match status" value="1"/>
</dbReference>
<dbReference type="GO" id="GO:0016491">
    <property type="term" value="F:oxidoreductase activity"/>
    <property type="evidence" value="ECO:0007669"/>
    <property type="project" value="UniProtKB-KW"/>
</dbReference>
<evidence type="ECO:0000313" key="19">
    <source>
        <dbReference type="EnsemblPlants" id="OBART02G25380.1"/>
    </source>
</evidence>
<accession>A0A0D3F815</accession>
<keyword evidence="9" id="KW-0010">Activator</keyword>
<comment type="similarity">
    <text evidence="12">Belongs to the AP2/ERF transcription factor family. ERF subfamily.</text>
</comment>
<keyword evidence="7" id="KW-0805">Transcription regulation</keyword>
<dbReference type="GO" id="GO:0005634">
    <property type="term" value="C:nucleus"/>
    <property type="evidence" value="ECO:0007669"/>
    <property type="project" value="UniProtKB-SubCell"/>
</dbReference>
<comment type="subunit">
    <text evidence="13">Heterodimer of subunit A (variable subunit) and subunit B (catalytic subunit). Heterodimeric FTR forms a complex with ferredoxin and thioredoxin.</text>
</comment>
<dbReference type="Gene3D" id="3.30.730.10">
    <property type="entry name" value="AP2/ERF domain"/>
    <property type="match status" value="1"/>
</dbReference>
<dbReference type="SUPFAM" id="SSF50090">
    <property type="entry name" value="Electron transport accessory proteins"/>
    <property type="match status" value="1"/>
</dbReference>
<feature type="domain" description="BRO1" evidence="18">
    <location>
        <begin position="341"/>
        <end position="581"/>
    </location>
</feature>
<dbReference type="PaxDb" id="65489-OBART02G25380.1"/>
<evidence type="ECO:0000256" key="15">
    <source>
        <dbReference type="ARBA" id="ARBA00034490"/>
    </source>
</evidence>
<dbReference type="Pfam" id="PF02941">
    <property type="entry name" value="FeThRed_A"/>
    <property type="match status" value="1"/>
</dbReference>
<reference evidence="19" key="1">
    <citation type="journal article" date="2009" name="Rice">
        <title>De Novo Next Generation Sequencing of Plant Genomes.</title>
        <authorList>
            <person name="Rounsley S."/>
            <person name="Marri P.R."/>
            <person name="Yu Y."/>
            <person name="He R."/>
            <person name="Sisneros N."/>
            <person name="Goicoechea J.L."/>
            <person name="Lee S.J."/>
            <person name="Angelova A."/>
            <person name="Kudrna D."/>
            <person name="Luo M."/>
            <person name="Affourtit J."/>
            <person name="Desany B."/>
            <person name="Knight J."/>
            <person name="Niazi F."/>
            <person name="Egholm M."/>
            <person name="Wing R.A."/>
        </authorList>
    </citation>
    <scope>NUCLEOTIDE SEQUENCE [LARGE SCALE GENOMIC DNA]</scope>
    <source>
        <strain evidence="19">cv. IRGC 105608</strain>
    </source>
</reference>
<reference evidence="19" key="2">
    <citation type="submission" date="2015-03" db="UniProtKB">
        <authorList>
            <consortium name="EnsemblPlants"/>
        </authorList>
    </citation>
    <scope>IDENTIFICATION</scope>
</reference>
<keyword evidence="5" id="KW-0936">Ethylene signaling pathway</keyword>
<dbReference type="Gene3D" id="1.25.40.280">
    <property type="entry name" value="alix/aip1 like domains"/>
    <property type="match status" value="1"/>
</dbReference>
<dbReference type="PANTHER" id="PTHR31657">
    <property type="entry name" value="ETHYLENE-RESPONSIVE TRANSCRIPTION FACTOR ERF061"/>
    <property type="match status" value="1"/>
</dbReference>
<proteinExistence type="inferred from homology"/>
<dbReference type="FunFam" id="3.30.730.10:FF:000001">
    <property type="entry name" value="Ethylene-responsive transcription factor 2"/>
    <property type="match status" value="1"/>
</dbReference>
<dbReference type="InterPro" id="IPR016177">
    <property type="entry name" value="DNA-bd_dom_sf"/>
</dbReference>
<dbReference type="Gramene" id="OBART02G25380.1">
    <property type="protein sequence ID" value="OBART02G25380.1"/>
    <property type="gene ID" value="OBART02G25380"/>
</dbReference>
<dbReference type="InterPro" id="IPR001471">
    <property type="entry name" value="AP2/ERF_dom"/>
</dbReference>
<dbReference type="Proteomes" id="UP000026960">
    <property type="component" value="Chromosome 2"/>
</dbReference>
<evidence type="ECO:0000256" key="7">
    <source>
        <dbReference type="ARBA" id="ARBA00023015"/>
    </source>
</evidence>
<organism evidence="19">
    <name type="scientific">Oryza barthii</name>
    <dbReference type="NCBI Taxonomy" id="65489"/>
    <lineage>
        <taxon>Eukaryota</taxon>
        <taxon>Viridiplantae</taxon>
        <taxon>Streptophyta</taxon>
        <taxon>Embryophyta</taxon>
        <taxon>Tracheophyta</taxon>
        <taxon>Spermatophyta</taxon>
        <taxon>Magnoliopsida</taxon>
        <taxon>Liliopsida</taxon>
        <taxon>Poales</taxon>
        <taxon>Poaceae</taxon>
        <taxon>BOP clade</taxon>
        <taxon>Oryzoideae</taxon>
        <taxon>Oryzeae</taxon>
        <taxon>Oryzinae</taxon>
        <taxon>Oryza</taxon>
    </lineage>
</organism>
<protein>
    <recommendedName>
        <fullName evidence="21">AP2/ERF domain-containing protein</fullName>
    </recommendedName>
</protein>
<dbReference type="STRING" id="65489.A0A0D3F815"/>
<dbReference type="eggNOG" id="KOG2220">
    <property type="taxonomic scope" value="Eukaryota"/>
</dbReference>
<dbReference type="PROSITE" id="PS51180">
    <property type="entry name" value="BRO1"/>
    <property type="match status" value="1"/>
</dbReference>